<comment type="caution">
    <text evidence="1">The sequence shown here is derived from an EMBL/GenBank/DDBJ whole genome shotgun (WGS) entry which is preliminary data.</text>
</comment>
<organism evidence="1 2">
    <name type="scientific">Lichenibacterium minor</name>
    <dbReference type="NCBI Taxonomy" id="2316528"/>
    <lineage>
        <taxon>Bacteria</taxon>
        <taxon>Pseudomonadati</taxon>
        <taxon>Pseudomonadota</taxon>
        <taxon>Alphaproteobacteria</taxon>
        <taxon>Hyphomicrobiales</taxon>
        <taxon>Lichenihabitantaceae</taxon>
        <taxon>Lichenibacterium</taxon>
    </lineage>
</organism>
<proteinExistence type="predicted"/>
<dbReference type="EMBL" id="QYBB01000014">
    <property type="protein sequence ID" value="RYC31382.1"/>
    <property type="molecule type" value="Genomic_DNA"/>
</dbReference>
<reference evidence="1 2" key="1">
    <citation type="submission" date="2018-12" db="EMBL/GenBank/DDBJ databases">
        <authorList>
            <person name="Grouzdev D.S."/>
            <person name="Krutkina M.S."/>
        </authorList>
    </citation>
    <scope>NUCLEOTIDE SEQUENCE [LARGE SCALE GENOMIC DNA]</scope>
    <source>
        <strain evidence="1 2">RmlP026</strain>
    </source>
</reference>
<evidence type="ECO:0000313" key="1">
    <source>
        <dbReference type="EMBL" id="RYC31382.1"/>
    </source>
</evidence>
<name>A0A4Q2U4R5_9HYPH</name>
<dbReference type="RefSeq" id="WP_129227359.1">
    <property type="nucleotide sequence ID" value="NZ_QYBB01000014.1"/>
</dbReference>
<evidence type="ECO:0000313" key="2">
    <source>
        <dbReference type="Proteomes" id="UP000290759"/>
    </source>
</evidence>
<dbReference type="AlphaFoldDB" id="A0A4Q2U4R5"/>
<protein>
    <submittedName>
        <fullName evidence="1">Uncharacterized protein</fullName>
    </submittedName>
</protein>
<reference evidence="1 2" key="2">
    <citation type="submission" date="2019-02" db="EMBL/GenBank/DDBJ databases">
        <title>'Lichenibacterium ramalinii' gen. nov. sp. nov., 'Lichenibacterium minor' gen. nov. sp. nov.</title>
        <authorList>
            <person name="Pankratov T."/>
        </authorList>
    </citation>
    <scope>NUCLEOTIDE SEQUENCE [LARGE SCALE GENOMIC DNA]</scope>
    <source>
        <strain evidence="1 2">RmlP026</strain>
    </source>
</reference>
<keyword evidence="2" id="KW-1185">Reference proteome</keyword>
<dbReference type="Proteomes" id="UP000290759">
    <property type="component" value="Unassembled WGS sequence"/>
</dbReference>
<gene>
    <name evidence="1" type="ORF">D3273_13410</name>
</gene>
<accession>A0A4Q2U4R5</accession>
<sequence length="67" mass="6317">MNACLAGGLLPALAAALCIGSVAWGAPQVIMPAQSGVVTIPNAIVVGGTAIKAAAAGITVDVVAVGY</sequence>